<protein>
    <submittedName>
        <fullName evidence="1">Uncharacterized protein</fullName>
    </submittedName>
</protein>
<dbReference type="EMBL" id="KV875102">
    <property type="protein sequence ID" value="OIW24995.1"/>
    <property type="molecule type" value="Genomic_DNA"/>
</dbReference>
<dbReference type="OrthoDB" id="5410365at2759"/>
<dbReference type="Proteomes" id="UP000182658">
    <property type="component" value="Unassembled WGS sequence"/>
</dbReference>
<reference evidence="1 2" key="1">
    <citation type="submission" date="2016-10" db="EMBL/GenBank/DDBJ databases">
        <title>Draft genome sequence of Coniochaeta ligniaria NRRL30616, a lignocellulolytic fungus for bioabatement of inhibitors in plant biomass hydrolysates.</title>
        <authorList>
            <consortium name="DOE Joint Genome Institute"/>
            <person name="Jimenez D.J."/>
            <person name="Hector R.E."/>
            <person name="Riley R."/>
            <person name="Sun H."/>
            <person name="Grigoriev I.V."/>
            <person name="Van Elsas J.D."/>
            <person name="Nichols N.N."/>
        </authorList>
    </citation>
    <scope>NUCLEOTIDE SEQUENCE [LARGE SCALE GENOMIC DNA]</scope>
    <source>
        <strain evidence="1 2">NRRL 30616</strain>
    </source>
</reference>
<evidence type="ECO:0000313" key="2">
    <source>
        <dbReference type="Proteomes" id="UP000182658"/>
    </source>
</evidence>
<gene>
    <name evidence="1" type="ORF">CONLIGDRAFT_717948</name>
</gene>
<name>A0A1J7ICI0_9PEZI</name>
<dbReference type="AlphaFoldDB" id="A0A1J7ICI0"/>
<evidence type="ECO:0000313" key="1">
    <source>
        <dbReference type="EMBL" id="OIW24995.1"/>
    </source>
</evidence>
<proteinExistence type="predicted"/>
<dbReference type="InParanoid" id="A0A1J7ICI0"/>
<sequence length="114" mass="12192">MAIDRQAQLVDVVNCRSLEQSASFVAPGERIIAVGYQKVRFRLFPSCTADPRVLARKAVWKSFDTSRADGAADMVEATIDTDGEPDLGRGAKVAAESAGSGGIFVILQDQVGNY</sequence>
<organism evidence="1 2">
    <name type="scientific">Coniochaeta ligniaria NRRL 30616</name>
    <dbReference type="NCBI Taxonomy" id="1408157"/>
    <lineage>
        <taxon>Eukaryota</taxon>
        <taxon>Fungi</taxon>
        <taxon>Dikarya</taxon>
        <taxon>Ascomycota</taxon>
        <taxon>Pezizomycotina</taxon>
        <taxon>Sordariomycetes</taxon>
        <taxon>Sordariomycetidae</taxon>
        <taxon>Coniochaetales</taxon>
        <taxon>Coniochaetaceae</taxon>
        <taxon>Coniochaeta</taxon>
    </lineage>
</organism>
<accession>A0A1J7ICI0</accession>
<keyword evidence="2" id="KW-1185">Reference proteome</keyword>